<dbReference type="SUPFAM" id="SSF53649">
    <property type="entry name" value="Alkaline phosphatase-like"/>
    <property type="match status" value="1"/>
</dbReference>
<feature type="signal peptide" evidence="7">
    <location>
        <begin position="1"/>
        <end position="19"/>
    </location>
</feature>
<dbReference type="GO" id="GO:0004065">
    <property type="term" value="F:arylsulfatase activity"/>
    <property type="evidence" value="ECO:0007669"/>
    <property type="project" value="TreeGrafter"/>
</dbReference>
<keyword evidence="6" id="KW-0106">Calcium</keyword>
<sequence>MKRQIILAVLASLCFAVKAAERKPNVIVLYTDDQKMDSFGFIRGKAHTPNIDRLAKTGAYFSNAYASSSVCSPSRYSCLTGQYASRCNTENFHESTSAEGMTKVLWNMGIGDDEWTFAKVMQQNGYKTGMVGKWHVGHGSKYGHRKQVPNSDPSDPATKAVLRYNQEIVCKGIADKGFDFVGGVYAGNPNDDKQLIKTGCNTHAVEWQTKHALDFIEQNKNEPFVLYYASTLLHVPFPHESLKGDPRLSPLGLLDEPITGILPSREDVIRRAKEAGVTNEKLWGATWLDDVVGALQQKLADLGLEDDTLILYFNDNGTDDSGKGSCYQGGAHVPMLAYLPGVVQPGERTELVSNIDIAPTIFEMCGIAPPATMHLDGKSIMPLARNEKTEWRDSLYLEIGLTRAVVSGDFKYLAFRVPESYTNRPLEERMEEHRINMEKIYKQHPWTKEKWTLDPEAKYLQMGMSPGGDAMERFQIMTWPPAPFVKNYFDPDQLYDLKRDPRETTNLASNPEYAAKLEKMQGKLKKLLADVPGTFADLKPE</sequence>
<evidence type="ECO:0000256" key="6">
    <source>
        <dbReference type="ARBA" id="ARBA00022837"/>
    </source>
</evidence>
<protein>
    <submittedName>
        <fullName evidence="9">Arylsulfatase</fullName>
    </submittedName>
</protein>
<dbReference type="Gene3D" id="3.40.720.10">
    <property type="entry name" value="Alkaline Phosphatase, subunit A"/>
    <property type="match status" value="2"/>
</dbReference>
<evidence type="ECO:0000256" key="7">
    <source>
        <dbReference type="SAM" id="SignalP"/>
    </source>
</evidence>
<dbReference type="PROSITE" id="PS00149">
    <property type="entry name" value="SULFATASE_2"/>
    <property type="match status" value="1"/>
</dbReference>
<dbReference type="Proteomes" id="UP000346198">
    <property type="component" value="Unassembled WGS sequence"/>
</dbReference>
<dbReference type="RefSeq" id="WP_136063850.1">
    <property type="nucleotide sequence ID" value="NZ_CAAHFH010000002.1"/>
</dbReference>
<keyword evidence="10" id="KW-1185">Reference proteome</keyword>
<gene>
    <name evidence="9" type="ORF">SCARR_04555</name>
</gene>
<evidence type="ECO:0000256" key="4">
    <source>
        <dbReference type="ARBA" id="ARBA00022729"/>
    </source>
</evidence>
<evidence type="ECO:0000313" key="9">
    <source>
        <dbReference type="EMBL" id="VGO22472.1"/>
    </source>
</evidence>
<dbReference type="GO" id="GO:0046872">
    <property type="term" value="F:metal ion binding"/>
    <property type="evidence" value="ECO:0007669"/>
    <property type="project" value="UniProtKB-KW"/>
</dbReference>
<proteinExistence type="inferred from homology"/>
<dbReference type="InterPro" id="IPR024607">
    <property type="entry name" value="Sulfatase_CS"/>
</dbReference>
<keyword evidence="3" id="KW-0479">Metal-binding</keyword>
<feature type="chain" id="PRO_5028991619" evidence="7">
    <location>
        <begin position="20"/>
        <end position="541"/>
    </location>
</feature>
<evidence type="ECO:0000256" key="5">
    <source>
        <dbReference type="ARBA" id="ARBA00022801"/>
    </source>
</evidence>
<feature type="domain" description="Sulfatase N-terminal" evidence="8">
    <location>
        <begin position="24"/>
        <end position="367"/>
    </location>
</feature>
<dbReference type="Pfam" id="PF00884">
    <property type="entry name" value="Sulfatase"/>
    <property type="match status" value="1"/>
</dbReference>
<dbReference type="InterPro" id="IPR000917">
    <property type="entry name" value="Sulfatase_N"/>
</dbReference>
<evidence type="ECO:0000256" key="1">
    <source>
        <dbReference type="ARBA" id="ARBA00001913"/>
    </source>
</evidence>
<organism evidence="9 10">
    <name type="scientific">Pontiella sulfatireligans</name>
    <dbReference type="NCBI Taxonomy" id="2750658"/>
    <lineage>
        <taxon>Bacteria</taxon>
        <taxon>Pseudomonadati</taxon>
        <taxon>Kiritimatiellota</taxon>
        <taxon>Kiritimatiellia</taxon>
        <taxon>Kiritimatiellales</taxon>
        <taxon>Pontiellaceae</taxon>
        <taxon>Pontiella</taxon>
    </lineage>
</organism>
<name>A0A6C2UQA2_9BACT</name>
<dbReference type="AlphaFoldDB" id="A0A6C2UQA2"/>
<reference evidence="9 10" key="1">
    <citation type="submission" date="2019-04" db="EMBL/GenBank/DDBJ databases">
        <authorList>
            <person name="Van Vliet M D."/>
        </authorList>
    </citation>
    <scope>NUCLEOTIDE SEQUENCE [LARGE SCALE GENOMIC DNA]</scope>
    <source>
        <strain evidence="9 10">F21</strain>
    </source>
</reference>
<dbReference type="PANTHER" id="PTHR42693:SF42">
    <property type="entry name" value="ARYLSULFATASE G"/>
    <property type="match status" value="1"/>
</dbReference>
<evidence type="ECO:0000256" key="3">
    <source>
        <dbReference type="ARBA" id="ARBA00022723"/>
    </source>
</evidence>
<dbReference type="InterPro" id="IPR017850">
    <property type="entry name" value="Alkaline_phosphatase_core_sf"/>
</dbReference>
<evidence type="ECO:0000259" key="8">
    <source>
        <dbReference type="Pfam" id="PF00884"/>
    </source>
</evidence>
<dbReference type="PANTHER" id="PTHR42693">
    <property type="entry name" value="ARYLSULFATASE FAMILY MEMBER"/>
    <property type="match status" value="1"/>
</dbReference>
<accession>A0A6C2UQA2</accession>
<dbReference type="EMBL" id="CAAHFH010000002">
    <property type="protein sequence ID" value="VGO22472.1"/>
    <property type="molecule type" value="Genomic_DNA"/>
</dbReference>
<evidence type="ECO:0000313" key="10">
    <source>
        <dbReference type="Proteomes" id="UP000346198"/>
    </source>
</evidence>
<keyword evidence="4 7" id="KW-0732">Signal</keyword>
<dbReference type="InterPro" id="IPR050738">
    <property type="entry name" value="Sulfatase"/>
</dbReference>
<comment type="cofactor">
    <cofactor evidence="1">
        <name>Ca(2+)</name>
        <dbReference type="ChEBI" id="CHEBI:29108"/>
    </cofactor>
</comment>
<keyword evidence="5" id="KW-0378">Hydrolase</keyword>
<evidence type="ECO:0000256" key="2">
    <source>
        <dbReference type="ARBA" id="ARBA00008779"/>
    </source>
</evidence>
<comment type="similarity">
    <text evidence="2">Belongs to the sulfatase family.</text>
</comment>